<dbReference type="Proteomes" id="UP000295832">
    <property type="component" value="Unassembled WGS sequence"/>
</dbReference>
<evidence type="ECO:0000256" key="5">
    <source>
        <dbReference type="HAMAP-Rule" id="MF_01874"/>
    </source>
</evidence>
<feature type="transmembrane region" description="Helical" evidence="5">
    <location>
        <begin position="82"/>
        <end position="105"/>
    </location>
</feature>
<evidence type="ECO:0000256" key="3">
    <source>
        <dbReference type="ARBA" id="ARBA00022989"/>
    </source>
</evidence>
<dbReference type="PANTHER" id="PTHR38452">
    <property type="entry name" value="UPF0756 MEMBRANE PROTEIN YEAL"/>
    <property type="match status" value="1"/>
</dbReference>
<evidence type="ECO:0000256" key="1">
    <source>
        <dbReference type="ARBA" id="ARBA00022475"/>
    </source>
</evidence>
<proteinExistence type="inferred from homology"/>
<comment type="similarity">
    <text evidence="5">Belongs to the UPF0756 family.</text>
</comment>
<keyword evidence="2 5" id="KW-0812">Transmembrane</keyword>
<keyword evidence="4 5" id="KW-0472">Membrane</keyword>
<comment type="caution">
    <text evidence="6">The sequence shown here is derived from an EMBL/GenBank/DDBJ whole genome shotgun (WGS) entry which is preliminary data.</text>
</comment>
<organism evidence="6 7">
    <name type="scientific">Orenia marismortui</name>
    <dbReference type="NCBI Taxonomy" id="46469"/>
    <lineage>
        <taxon>Bacteria</taxon>
        <taxon>Bacillati</taxon>
        <taxon>Bacillota</taxon>
        <taxon>Clostridia</taxon>
        <taxon>Halanaerobiales</taxon>
        <taxon>Halobacteroidaceae</taxon>
        <taxon>Orenia</taxon>
    </lineage>
</organism>
<dbReference type="EMBL" id="SOEG01000012">
    <property type="protein sequence ID" value="TDX51542.1"/>
    <property type="molecule type" value="Genomic_DNA"/>
</dbReference>
<evidence type="ECO:0000313" key="6">
    <source>
        <dbReference type="EMBL" id="TDX51542.1"/>
    </source>
</evidence>
<keyword evidence="7" id="KW-1185">Reference proteome</keyword>
<accession>A0A4R8GYL1</accession>
<dbReference type="Pfam" id="PF04284">
    <property type="entry name" value="DUF441"/>
    <property type="match status" value="1"/>
</dbReference>
<protein>
    <recommendedName>
        <fullName evidence="5">UPF0756 membrane protein C7959_11242</fullName>
    </recommendedName>
</protein>
<dbReference type="AlphaFoldDB" id="A0A4R8GYL1"/>
<evidence type="ECO:0000313" key="7">
    <source>
        <dbReference type="Proteomes" id="UP000295832"/>
    </source>
</evidence>
<dbReference type="InterPro" id="IPR007382">
    <property type="entry name" value="UPF0756_TM"/>
</dbReference>
<feature type="transmembrane region" description="Helical" evidence="5">
    <location>
        <begin position="7"/>
        <end position="32"/>
    </location>
</feature>
<feature type="transmembrane region" description="Helical" evidence="5">
    <location>
        <begin position="52"/>
        <end position="70"/>
    </location>
</feature>
<reference evidence="6 7" key="1">
    <citation type="submission" date="2019-03" db="EMBL/GenBank/DDBJ databases">
        <title>Subsurface microbial communities from deep shales in Ohio and West Virginia, USA.</title>
        <authorList>
            <person name="Wrighton K."/>
        </authorList>
    </citation>
    <scope>NUCLEOTIDE SEQUENCE [LARGE SCALE GENOMIC DNA]</scope>
    <source>
        <strain evidence="6 7">MSL 6dP</strain>
    </source>
</reference>
<keyword evidence="3 5" id="KW-1133">Transmembrane helix</keyword>
<dbReference type="HAMAP" id="MF_01874">
    <property type="entry name" value="UPF0756"/>
    <property type="match status" value="1"/>
</dbReference>
<dbReference type="GO" id="GO:0005886">
    <property type="term" value="C:plasma membrane"/>
    <property type="evidence" value="ECO:0007669"/>
    <property type="project" value="UniProtKB-SubCell"/>
</dbReference>
<evidence type="ECO:0000256" key="2">
    <source>
        <dbReference type="ARBA" id="ARBA00022692"/>
    </source>
</evidence>
<name>A0A4R8GYL1_9FIRM</name>
<dbReference type="STRING" id="926561.GCA_000379025_00158"/>
<sequence>MKTGYIFLFIIFSIGLLSKSDLLVIASIILFFLKLTKLDNALVILDNLGLKIGLVFLLLSVLVPLIDESLSIKEIIKSYKSILSFFALISGILATKVVGAGIGLLDEEPQLIIGMLFGSIIGIVFFGGVPVGPLLAAGLTAIFYRLYSLVIN</sequence>
<keyword evidence="1 5" id="KW-1003">Cell membrane</keyword>
<evidence type="ECO:0000256" key="4">
    <source>
        <dbReference type="ARBA" id="ARBA00023136"/>
    </source>
</evidence>
<feature type="transmembrane region" description="Helical" evidence="5">
    <location>
        <begin position="111"/>
        <end position="144"/>
    </location>
</feature>
<comment type="subcellular location">
    <subcellularLocation>
        <location evidence="5">Cell membrane</location>
        <topology evidence="5">Multi-pass membrane protein</topology>
    </subcellularLocation>
</comment>
<dbReference type="RefSeq" id="WP_134116618.1">
    <property type="nucleotide sequence ID" value="NZ_SOEG01000012.1"/>
</dbReference>
<dbReference type="PANTHER" id="PTHR38452:SF1">
    <property type="entry name" value="UPF0756 MEMBRANE PROTEIN YEAL"/>
    <property type="match status" value="1"/>
</dbReference>
<gene>
    <name evidence="6" type="ORF">C7959_11242</name>
</gene>